<dbReference type="PIRSF" id="PIRSF006648">
    <property type="entry name" value="DrrB"/>
    <property type="match status" value="1"/>
</dbReference>
<accession>E0IEQ5</accession>
<evidence type="ECO:0000256" key="10">
    <source>
        <dbReference type="RuleBase" id="RU361157"/>
    </source>
</evidence>
<feature type="transmembrane region" description="Helical" evidence="10">
    <location>
        <begin position="234"/>
        <end position="255"/>
    </location>
</feature>
<dbReference type="InterPro" id="IPR013525">
    <property type="entry name" value="ABC2_TM"/>
</dbReference>
<feature type="transmembrane region" description="Helical" evidence="10">
    <location>
        <begin position="69"/>
        <end position="92"/>
    </location>
</feature>
<dbReference type="PANTHER" id="PTHR30413:SF10">
    <property type="entry name" value="CAPSULE POLYSACCHARIDE EXPORT INNER-MEMBRANE PROTEIN CTRC"/>
    <property type="match status" value="1"/>
</dbReference>
<evidence type="ECO:0000256" key="4">
    <source>
        <dbReference type="ARBA" id="ARBA00022475"/>
    </source>
</evidence>
<dbReference type="InterPro" id="IPR000412">
    <property type="entry name" value="ABC_2_transport"/>
</dbReference>
<dbReference type="RefSeq" id="WP_006040129.1">
    <property type="nucleotide sequence ID" value="NZ_AEDD01000012.1"/>
</dbReference>
<dbReference type="STRING" id="717606.PaecuDRAFT_4146"/>
<reference evidence="12 13" key="1">
    <citation type="submission" date="2010-07" db="EMBL/GenBank/DDBJ databases">
        <title>The draft genome of Paenibacillus curdlanolyticus YK9.</title>
        <authorList>
            <consortium name="US DOE Joint Genome Institute (JGI-PGF)"/>
            <person name="Lucas S."/>
            <person name="Copeland A."/>
            <person name="Lapidus A."/>
            <person name="Cheng J.-F."/>
            <person name="Bruce D."/>
            <person name="Goodwin L."/>
            <person name="Pitluck S."/>
            <person name="Land M.L."/>
            <person name="Hauser L."/>
            <person name="Chang Y.-J."/>
            <person name="Jeffries C."/>
            <person name="Anderson I.J."/>
            <person name="Johnson E."/>
            <person name="Loganathan U."/>
            <person name="Mulhopadhyay B."/>
            <person name="Kyrpides N."/>
            <person name="Woyke T.J."/>
        </authorList>
    </citation>
    <scope>NUCLEOTIDE SEQUENCE [LARGE SCALE GENOMIC DNA]</scope>
    <source>
        <strain evidence="12 13">YK9</strain>
    </source>
</reference>
<comment type="subcellular location">
    <subcellularLocation>
        <location evidence="1 10">Cell membrane</location>
        <topology evidence="1 10">Multi-pass membrane protein</topology>
    </subcellularLocation>
</comment>
<evidence type="ECO:0000313" key="13">
    <source>
        <dbReference type="Proteomes" id="UP000005387"/>
    </source>
</evidence>
<evidence type="ECO:0000256" key="9">
    <source>
        <dbReference type="ARBA" id="ARBA00023136"/>
    </source>
</evidence>
<keyword evidence="9 10" id="KW-0472">Membrane</keyword>
<evidence type="ECO:0000259" key="11">
    <source>
        <dbReference type="PROSITE" id="PS51012"/>
    </source>
</evidence>
<feature type="transmembrane region" description="Helical" evidence="10">
    <location>
        <begin position="112"/>
        <end position="140"/>
    </location>
</feature>
<dbReference type="InterPro" id="IPR047817">
    <property type="entry name" value="ABC2_TM_bact-type"/>
</dbReference>
<dbReference type="eggNOG" id="COG1682">
    <property type="taxonomic scope" value="Bacteria"/>
</dbReference>
<dbReference type="EMBL" id="AEDD01000012">
    <property type="protein sequence ID" value="EFM09143.1"/>
    <property type="molecule type" value="Genomic_DNA"/>
</dbReference>
<proteinExistence type="inferred from homology"/>
<feature type="transmembrane region" description="Helical" evidence="10">
    <location>
        <begin position="147"/>
        <end position="169"/>
    </location>
</feature>
<feature type="transmembrane region" description="Helical" evidence="10">
    <location>
        <begin position="181"/>
        <end position="199"/>
    </location>
</feature>
<dbReference type="PRINTS" id="PR00164">
    <property type="entry name" value="ABC2TRNSPORT"/>
</dbReference>
<dbReference type="GO" id="GO:0043190">
    <property type="term" value="C:ATP-binding cassette (ABC) transporter complex"/>
    <property type="evidence" value="ECO:0007669"/>
    <property type="project" value="InterPro"/>
</dbReference>
<keyword evidence="5" id="KW-0762">Sugar transport</keyword>
<dbReference type="GO" id="GO:0140359">
    <property type="term" value="F:ABC-type transporter activity"/>
    <property type="evidence" value="ECO:0007669"/>
    <property type="project" value="InterPro"/>
</dbReference>
<dbReference type="Pfam" id="PF01061">
    <property type="entry name" value="ABC2_membrane"/>
    <property type="match status" value="1"/>
</dbReference>
<keyword evidence="8 10" id="KW-1133">Transmembrane helix</keyword>
<dbReference type="GO" id="GO:0015920">
    <property type="term" value="P:lipopolysaccharide transport"/>
    <property type="evidence" value="ECO:0007669"/>
    <property type="project" value="TreeGrafter"/>
</dbReference>
<sequence>MLIPALKSFWKYRDLITQFVRRDVVGRYKGSFLGLFWTFLNPLLMLTVYTFVFSSLFKARWGTGGENKVEYALVLFAGLVVFNIFSEVIVRSPGLILSNTNYVTKVVFPLEILPVAVLGSSLIHAAISMSILLVGLMLFLGVLQWTLFLLPIVMIPLILMALGLGWILASLGVFLRDLSQIIAISVQALMLLSPIFYSISSIPSNIKFIYYINPMSYVIEDTRRVVIWGQMPQWTWLGIGTVIGVFICAIGYAWFQKSKSAFADVL</sequence>
<keyword evidence="3 10" id="KW-0813">Transport</keyword>
<evidence type="ECO:0000256" key="8">
    <source>
        <dbReference type="ARBA" id="ARBA00022989"/>
    </source>
</evidence>
<dbReference type="AlphaFoldDB" id="E0IEQ5"/>
<dbReference type="Proteomes" id="UP000005387">
    <property type="component" value="Unassembled WGS sequence"/>
</dbReference>
<keyword evidence="7" id="KW-0972">Capsule biogenesis/degradation</keyword>
<dbReference type="PROSITE" id="PS51012">
    <property type="entry name" value="ABC_TM2"/>
    <property type="match status" value="1"/>
</dbReference>
<feature type="domain" description="ABC transmembrane type-2" evidence="11">
    <location>
        <begin position="33"/>
        <end position="258"/>
    </location>
</feature>
<protein>
    <recommendedName>
        <fullName evidence="10">Transport permease protein</fullName>
    </recommendedName>
</protein>
<evidence type="ECO:0000256" key="6">
    <source>
        <dbReference type="ARBA" id="ARBA00022692"/>
    </source>
</evidence>
<dbReference type="OrthoDB" id="9794365at2"/>
<evidence type="ECO:0000256" key="7">
    <source>
        <dbReference type="ARBA" id="ARBA00022903"/>
    </source>
</evidence>
<keyword evidence="6 10" id="KW-0812">Transmembrane</keyword>
<keyword evidence="13" id="KW-1185">Reference proteome</keyword>
<feature type="transmembrane region" description="Helical" evidence="10">
    <location>
        <begin position="35"/>
        <end position="57"/>
    </location>
</feature>
<organism evidence="12 13">
    <name type="scientific">Paenibacillus curdlanolyticus YK9</name>
    <dbReference type="NCBI Taxonomy" id="717606"/>
    <lineage>
        <taxon>Bacteria</taxon>
        <taxon>Bacillati</taxon>
        <taxon>Bacillota</taxon>
        <taxon>Bacilli</taxon>
        <taxon>Bacillales</taxon>
        <taxon>Paenibacillaceae</taxon>
        <taxon>Paenibacillus</taxon>
    </lineage>
</organism>
<dbReference type="PANTHER" id="PTHR30413">
    <property type="entry name" value="INNER MEMBRANE TRANSPORT PERMEASE"/>
    <property type="match status" value="1"/>
</dbReference>
<evidence type="ECO:0000256" key="5">
    <source>
        <dbReference type="ARBA" id="ARBA00022597"/>
    </source>
</evidence>
<name>E0IEQ5_9BACL</name>
<evidence type="ECO:0000313" key="12">
    <source>
        <dbReference type="EMBL" id="EFM09143.1"/>
    </source>
</evidence>
<comment type="similarity">
    <text evidence="2 10">Belongs to the ABC-2 integral membrane protein family.</text>
</comment>
<evidence type="ECO:0000256" key="2">
    <source>
        <dbReference type="ARBA" id="ARBA00007783"/>
    </source>
</evidence>
<evidence type="ECO:0000256" key="1">
    <source>
        <dbReference type="ARBA" id="ARBA00004651"/>
    </source>
</evidence>
<keyword evidence="4 10" id="KW-1003">Cell membrane</keyword>
<gene>
    <name evidence="12" type="ORF">PaecuDRAFT_4146</name>
</gene>
<evidence type="ECO:0000256" key="3">
    <source>
        <dbReference type="ARBA" id="ARBA00022448"/>
    </source>
</evidence>